<dbReference type="Pfam" id="PF14508">
    <property type="entry name" value="GH97_N"/>
    <property type="match status" value="1"/>
</dbReference>
<dbReference type="SMART" id="SM00776">
    <property type="entry name" value="NPCBM"/>
    <property type="match status" value="1"/>
</dbReference>
<evidence type="ECO:0000313" key="5">
    <source>
        <dbReference type="EMBL" id="UPL09959.1"/>
    </source>
</evidence>
<gene>
    <name evidence="5" type="ORF">KV394_02030</name>
</gene>
<evidence type="ECO:0000313" key="6">
    <source>
        <dbReference type="Proteomes" id="UP000831467"/>
    </source>
</evidence>
<dbReference type="Pfam" id="PF08305">
    <property type="entry name" value="NPCBM"/>
    <property type="match status" value="1"/>
</dbReference>
<dbReference type="Proteomes" id="UP000831467">
    <property type="component" value="Chromosome"/>
</dbReference>
<organism evidence="5 6">
    <name type="scientific">Microbacterium sufflavum</name>
    <dbReference type="NCBI Taxonomy" id="2851649"/>
    <lineage>
        <taxon>Bacteria</taxon>
        <taxon>Bacillati</taxon>
        <taxon>Actinomycetota</taxon>
        <taxon>Actinomycetes</taxon>
        <taxon>Micrococcales</taxon>
        <taxon>Microbacteriaceae</taxon>
        <taxon>Microbacterium</taxon>
    </lineage>
</organism>
<dbReference type="RefSeq" id="WP_247982169.1">
    <property type="nucleotide sequence ID" value="NZ_CP078076.1"/>
</dbReference>
<accession>A0ABY4IBM2</accession>
<dbReference type="InterPro" id="IPR052720">
    <property type="entry name" value="Glycosyl_hydrolase_97"/>
</dbReference>
<dbReference type="GO" id="GO:0016787">
    <property type="term" value="F:hydrolase activity"/>
    <property type="evidence" value="ECO:0007669"/>
    <property type="project" value="UniProtKB-KW"/>
</dbReference>
<dbReference type="PANTHER" id="PTHR35803:SF2">
    <property type="entry name" value="RETAINING ALPHA-GALACTOSIDASE"/>
    <property type="match status" value="1"/>
</dbReference>
<dbReference type="EMBL" id="CP078076">
    <property type="protein sequence ID" value="UPL09959.1"/>
    <property type="molecule type" value="Genomic_DNA"/>
</dbReference>
<dbReference type="Gene3D" id="2.60.40.1180">
    <property type="entry name" value="Golgi alpha-mannosidase II"/>
    <property type="match status" value="1"/>
</dbReference>
<dbReference type="InterPro" id="IPR013785">
    <property type="entry name" value="Aldolase_TIM"/>
</dbReference>
<dbReference type="Pfam" id="PF14509">
    <property type="entry name" value="GH97_C"/>
    <property type="match status" value="1"/>
</dbReference>
<dbReference type="PANTHER" id="PTHR35803">
    <property type="entry name" value="GLUCAN 1,4-ALPHA-GLUCOSIDASE SUSB-RELATED"/>
    <property type="match status" value="1"/>
</dbReference>
<keyword evidence="1 5" id="KW-0378">Hydrolase</keyword>
<dbReference type="InterPro" id="IPR013222">
    <property type="entry name" value="Glyco_hyd_98_carb-bd"/>
</dbReference>
<dbReference type="InterPro" id="IPR017853">
    <property type="entry name" value="GH"/>
</dbReference>
<evidence type="ECO:0000259" key="4">
    <source>
        <dbReference type="SMART" id="SM00776"/>
    </source>
</evidence>
<dbReference type="SUPFAM" id="SSF49785">
    <property type="entry name" value="Galactose-binding domain-like"/>
    <property type="match status" value="1"/>
</dbReference>
<dbReference type="Gene3D" id="3.20.20.70">
    <property type="entry name" value="Aldolase class I"/>
    <property type="match status" value="1"/>
</dbReference>
<sequence>MSHATPATAVEISTGRRRAVLAIADGRPALELLLDEAPLAFIALGVDVDGADLAAGTAIVGSDDREVREEWDAALGKATGPRAAVHRETTVTLRSGTLTWAVVVRVSDDGFAFRYVLPATAASLGAEHTRIDAGDHGRAWVLEYQTWYETPRFGSDLRDLAAGSYGFPVLVECDPQRFLLLSESDIDGRSSGAHVDWDGTVFHVTTADDRIEVEPGHRTPWRVIVAGTLAEVVATELIDALAPAAQPGALRPRPGRAAWSWWSSQYSGAYLDVQKRFTDFAAEQGWEHVLVDCGWDAAWVPELVSYASARGIQVHLWSAWSDLDGAEALRSLALWRSWGVAGIKVDFMESESQERYRWYDAIIAESARVGLVVNFHGSVIPRGWARTHPHVVSYEGIRGAEYYVFYGHPLTAAHNVIQPFTRNVVGSMDYTPVTFSAPERETTDAHELALGVVYESGITHFADDPDQYRSRPLAAAFLAELPATWDEVRLLDGHPDTHAVVARRSGDRWFIGGIGAHTSDAVVELDPAALVGGPAAVWAIGDVDGALTELAAPEPGTRMRVPLAPRGGFVAVVAPAAAPVRRAVQRAELPRPTVAESLIVLRGTEVTVGTDAAAVRTPPGWTADRGADGEWIVAPLHRPDQGDVAVLTLENPGHDGVPVVSHVRVLTPFDGGVHDVSRLPFVSARNAVGPVERGRANGGGDPRDGGPLQVRGVSYPDGLGVSQDSEITIAVAGSATRFTGSVAVDDETPDTAAVAEILVDGVTAARLTPSATTAPLPFDIDVTGASLLTLRTSPDSADETHVDWLTLRLSE</sequence>
<proteinExistence type="predicted"/>
<dbReference type="SUPFAM" id="SSF51445">
    <property type="entry name" value="(Trans)glycosidases"/>
    <property type="match status" value="1"/>
</dbReference>
<dbReference type="InterPro" id="IPR008979">
    <property type="entry name" value="Galactose-bd-like_sf"/>
</dbReference>
<feature type="domain" description="Glycosyl hydrolase family 98 putative carbohydrate-binding module" evidence="4">
    <location>
        <begin position="670"/>
        <end position="811"/>
    </location>
</feature>
<dbReference type="InterPro" id="IPR038637">
    <property type="entry name" value="NPCBM_sf"/>
</dbReference>
<evidence type="ECO:0000256" key="2">
    <source>
        <dbReference type="ARBA" id="ARBA00023295"/>
    </source>
</evidence>
<dbReference type="InterPro" id="IPR019563">
    <property type="entry name" value="GH97_catalytic"/>
</dbReference>
<protein>
    <submittedName>
        <fullName evidence="5">Glycoside hydrolase family 97 catalytic domain-containing protein</fullName>
    </submittedName>
</protein>
<reference evidence="5 6" key="1">
    <citation type="submission" date="2021-06" db="EMBL/GenBank/DDBJ databases">
        <title>Genome-based taxonomic framework of Microbacterium strains isolated from marine environment, the description of four new species and reclassification of four preexisting species.</title>
        <authorList>
            <person name="Lee S.D."/>
            <person name="Kim S.-M."/>
            <person name="Byeon Y.-S."/>
            <person name="Yang H.L."/>
            <person name="Kim I.S."/>
        </authorList>
    </citation>
    <scope>NUCLEOTIDE SEQUENCE [LARGE SCALE GENOMIC DNA]</scope>
    <source>
        <strain evidence="5 6">SSW1-51</strain>
    </source>
</reference>
<dbReference type="Pfam" id="PF10566">
    <property type="entry name" value="Glyco_hydro_97"/>
    <property type="match status" value="1"/>
</dbReference>
<dbReference type="Gene3D" id="2.70.98.10">
    <property type="match status" value="1"/>
</dbReference>
<dbReference type="Gene3D" id="2.60.120.1060">
    <property type="entry name" value="NPCBM/NEW2 domain"/>
    <property type="match status" value="1"/>
</dbReference>
<dbReference type="InterPro" id="IPR014718">
    <property type="entry name" value="GH-type_carb-bd"/>
</dbReference>
<keyword evidence="2" id="KW-0326">Glycosidase</keyword>
<keyword evidence="6" id="KW-1185">Reference proteome</keyword>
<dbReference type="InterPro" id="IPR029486">
    <property type="entry name" value="GH97_N"/>
</dbReference>
<feature type="region of interest" description="Disordered" evidence="3">
    <location>
        <begin position="690"/>
        <end position="711"/>
    </location>
</feature>
<evidence type="ECO:0000256" key="1">
    <source>
        <dbReference type="ARBA" id="ARBA00022801"/>
    </source>
</evidence>
<dbReference type="InterPro" id="IPR013780">
    <property type="entry name" value="Glyco_hydro_b"/>
</dbReference>
<dbReference type="InterPro" id="IPR029483">
    <property type="entry name" value="GH97_C"/>
</dbReference>
<name>A0ABY4IBM2_9MICO</name>
<evidence type="ECO:0000256" key="3">
    <source>
        <dbReference type="SAM" id="MobiDB-lite"/>
    </source>
</evidence>